<comment type="similarity">
    <text evidence="2">Belongs to the major facilitator superfamily. Folate-biopterin transporter (TC 2.A.71) family.</text>
</comment>
<dbReference type="Gene3D" id="1.20.1250.20">
    <property type="entry name" value="MFS general substrate transporter like domains"/>
    <property type="match status" value="1"/>
</dbReference>
<feature type="transmembrane region" description="Helical" evidence="7">
    <location>
        <begin position="150"/>
        <end position="171"/>
    </location>
</feature>
<sequence>MQTSVVSRSVQLIPLGNLTEIHPLEFSMQLAQDSSKLDLQERLSYIQSADGDEYSETKSPTMSDSGALMAGGALDLMSMEAMGLFAQYAAIGVVYGMIPSLNYPIFNVFLNMEGYQTAAYSVLVTLGWSFKVVFGMMSDCVPICGYRRKSWMLIGWAITMTCLAVMAFSSVGDPFCNRANPTFAKYCGQPLQTVPPDAIAANFNLAAPDNGSKFILLSMVVSFGYVLAACASDAMVVQYARREPEAIRGRVQTAIYTVRTVAGMMSVAIVAVGLNGPNFNGSFSFAVAPNVPYAICLVPCVMAIVSTTFVVVEEKEMAVSMTTWGVGFWALLQQRAMWQVCAFRFINNFFNWISATPSAPIQTYWAHVTPLNDALSQLAGNAIFAATLAGVATWGLHWNWRWIIALGSVSVVGMDAIVMYLTIWDVVRNQWFFTGVGLSENVPDGVRFIVATYCAVEVADQGVEGATYGLLTTMNNLAAPLASVVYKYIDSFFDVTNDDIKADTKKVRWDATVVYLISYASKLFALVWLGMLPPQKRQMQALKRGGGKSAVAGAVLILLFVTALAFSITSNFMSISPSFKCYRIAGGNGKIDPTTGRCPMP</sequence>
<feature type="transmembrane region" description="Helical" evidence="7">
    <location>
        <begin position="118"/>
        <end position="138"/>
    </location>
</feature>
<keyword evidence="4 7" id="KW-0812">Transmembrane</keyword>
<name>A0A418AIJ5_9STRA</name>
<evidence type="ECO:0000256" key="6">
    <source>
        <dbReference type="ARBA" id="ARBA00023136"/>
    </source>
</evidence>
<comment type="subcellular location">
    <subcellularLocation>
        <location evidence="1">Membrane</location>
        <topology evidence="1">Multi-pass membrane protein</topology>
    </subcellularLocation>
</comment>
<dbReference type="InterPro" id="IPR036259">
    <property type="entry name" value="MFS_trans_sf"/>
</dbReference>
<dbReference type="Proteomes" id="UP000285060">
    <property type="component" value="Unassembled WGS sequence"/>
</dbReference>
<dbReference type="VEuPathDB" id="FungiDB:H310_03639"/>
<evidence type="ECO:0000313" key="9">
    <source>
        <dbReference type="Proteomes" id="UP000285060"/>
    </source>
</evidence>
<reference evidence="8 9" key="1">
    <citation type="submission" date="2018-08" db="EMBL/GenBank/DDBJ databases">
        <title>Aphanomyces genome sequencing and annotation.</title>
        <authorList>
            <person name="Minardi D."/>
            <person name="Oidtmann B."/>
            <person name="Van Der Giezen M."/>
            <person name="Studholme D.J."/>
        </authorList>
    </citation>
    <scope>NUCLEOTIDE SEQUENCE [LARGE SCALE GENOMIC DNA]</scope>
    <source>
        <strain evidence="8 9">NJM0002</strain>
    </source>
</reference>
<evidence type="ECO:0000256" key="4">
    <source>
        <dbReference type="ARBA" id="ARBA00022692"/>
    </source>
</evidence>
<keyword evidence="3" id="KW-0813">Transport</keyword>
<feature type="transmembrane region" description="Helical" evidence="7">
    <location>
        <begin position="214"/>
        <end position="236"/>
    </location>
</feature>
<evidence type="ECO:0000256" key="3">
    <source>
        <dbReference type="ARBA" id="ARBA00022448"/>
    </source>
</evidence>
<feature type="transmembrane region" description="Helical" evidence="7">
    <location>
        <begin position="81"/>
        <end position="98"/>
    </location>
</feature>
<evidence type="ECO:0000256" key="7">
    <source>
        <dbReference type="SAM" id="Phobius"/>
    </source>
</evidence>
<feature type="transmembrane region" description="Helical" evidence="7">
    <location>
        <begin position="378"/>
        <end position="396"/>
    </location>
</feature>
<feature type="transmembrane region" description="Helical" evidence="7">
    <location>
        <begin position="551"/>
        <end position="573"/>
    </location>
</feature>
<dbReference type="GO" id="GO:0016020">
    <property type="term" value="C:membrane"/>
    <property type="evidence" value="ECO:0007669"/>
    <property type="project" value="UniProtKB-SubCell"/>
</dbReference>
<gene>
    <name evidence="8" type="ORF">DYB32_009372</name>
</gene>
<dbReference type="Pfam" id="PF03092">
    <property type="entry name" value="BT1"/>
    <property type="match status" value="1"/>
</dbReference>
<keyword evidence="5 7" id="KW-1133">Transmembrane helix</keyword>
<protein>
    <recommendedName>
        <fullName evidence="10">Transmembrane protein</fullName>
    </recommendedName>
</protein>
<feature type="transmembrane region" description="Helical" evidence="7">
    <location>
        <begin position="513"/>
        <end position="531"/>
    </location>
</feature>
<dbReference type="SUPFAM" id="SSF103473">
    <property type="entry name" value="MFS general substrate transporter"/>
    <property type="match status" value="1"/>
</dbReference>
<accession>A0A418AIJ5</accession>
<keyword evidence="9" id="KW-1185">Reference proteome</keyword>
<evidence type="ECO:0000256" key="2">
    <source>
        <dbReference type="ARBA" id="ARBA00007015"/>
    </source>
</evidence>
<evidence type="ECO:0000256" key="5">
    <source>
        <dbReference type="ARBA" id="ARBA00022989"/>
    </source>
</evidence>
<dbReference type="InterPro" id="IPR039309">
    <property type="entry name" value="BT1"/>
</dbReference>
<feature type="transmembrane region" description="Helical" evidence="7">
    <location>
        <begin position="291"/>
        <end position="312"/>
    </location>
</feature>
<dbReference type="AlphaFoldDB" id="A0A418AIJ5"/>
<proteinExistence type="inferred from homology"/>
<feature type="transmembrane region" description="Helical" evidence="7">
    <location>
        <begin position="402"/>
        <end position="423"/>
    </location>
</feature>
<evidence type="ECO:0000256" key="1">
    <source>
        <dbReference type="ARBA" id="ARBA00004141"/>
    </source>
</evidence>
<dbReference type="PANTHER" id="PTHR31585">
    <property type="entry name" value="FOLATE-BIOPTERIN TRANSPORTER 1, CHLOROPLASTIC"/>
    <property type="match status" value="1"/>
</dbReference>
<organism evidence="8 9">
    <name type="scientific">Aphanomyces invadans</name>
    <dbReference type="NCBI Taxonomy" id="157072"/>
    <lineage>
        <taxon>Eukaryota</taxon>
        <taxon>Sar</taxon>
        <taxon>Stramenopiles</taxon>
        <taxon>Oomycota</taxon>
        <taxon>Saprolegniomycetes</taxon>
        <taxon>Saprolegniales</taxon>
        <taxon>Verrucalvaceae</taxon>
        <taxon>Aphanomyces</taxon>
    </lineage>
</organism>
<dbReference type="PANTHER" id="PTHR31585:SF5">
    <property type="entry name" value="RNA-BINDING S4 DOMAIN-CONTAINING PROTEIN"/>
    <property type="match status" value="1"/>
</dbReference>
<keyword evidence="6 7" id="KW-0472">Membrane</keyword>
<feature type="transmembrane region" description="Helical" evidence="7">
    <location>
        <begin position="256"/>
        <end position="276"/>
    </location>
</feature>
<dbReference type="EMBL" id="QUSY01001978">
    <property type="protein sequence ID" value="RHY22878.1"/>
    <property type="molecule type" value="Genomic_DNA"/>
</dbReference>
<evidence type="ECO:0000313" key="8">
    <source>
        <dbReference type="EMBL" id="RHY22878.1"/>
    </source>
</evidence>
<comment type="caution">
    <text evidence="8">The sequence shown here is derived from an EMBL/GenBank/DDBJ whole genome shotgun (WGS) entry which is preliminary data.</text>
</comment>
<evidence type="ECO:0008006" key="10">
    <source>
        <dbReference type="Google" id="ProtNLM"/>
    </source>
</evidence>